<feature type="compositionally biased region" description="Basic and acidic residues" evidence="1">
    <location>
        <begin position="275"/>
        <end position="286"/>
    </location>
</feature>
<feature type="compositionally biased region" description="Basic and acidic residues" evidence="1">
    <location>
        <begin position="150"/>
        <end position="162"/>
    </location>
</feature>
<dbReference type="Gene3D" id="2.130.10.10">
    <property type="entry name" value="YVTN repeat-like/Quinoprotein amine dehydrogenase"/>
    <property type="match status" value="1"/>
</dbReference>
<feature type="domain" description="PH" evidence="2">
    <location>
        <begin position="1"/>
        <end position="11"/>
    </location>
</feature>
<dbReference type="Proteomes" id="UP000265618">
    <property type="component" value="Unassembled WGS sequence"/>
</dbReference>
<feature type="region of interest" description="Disordered" evidence="1">
    <location>
        <begin position="150"/>
        <end position="183"/>
    </location>
</feature>
<proteinExistence type="predicted"/>
<comment type="caution">
    <text evidence="3">The sequence shown here is derived from an EMBL/GenBank/DDBJ whole genome shotgun (WGS) entry which is preliminary data.</text>
</comment>
<evidence type="ECO:0000313" key="3">
    <source>
        <dbReference type="EMBL" id="GIQ90530.1"/>
    </source>
</evidence>
<dbReference type="AlphaFoldDB" id="A0A9K3D8W2"/>
<dbReference type="InterPro" id="IPR001849">
    <property type="entry name" value="PH_domain"/>
</dbReference>
<feature type="region of interest" description="Disordered" evidence="1">
    <location>
        <begin position="270"/>
        <end position="318"/>
    </location>
</feature>
<evidence type="ECO:0000259" key="2">
    <source>
        <dbReference type="PROSITE" id="PS50003"/>
    </source>
</evidence>
<evidence type="ECO:0000256" key="1">
    <source>
        <dbReference type="SAM" id="MobiDB-lite"/>
    </source>
</evidence>
<evidence type="ECO:0000313" key="4">
    <source>
        <dbReference type="Proteomes" id="UP000265618"/>
    </source>
</evidence>
<reference evidence="3 4" key="1">
    <citation type="journal article" date="2018" name="PLoS ONE">
        <title>The draft genome of Kipferlia bialata reveals reductive genome evolution in fornicate parasites.</title>
        <authorList>
            <person name="Tanifuji G."/>
            <person name="Takabayashi S."/>
            <person name="Kume K."/>
            <person name="Takagi M."/>
            <person name="Nakayama T."/>
            <person name="Kamikawa R."/>
            <person name="Inagaki Y."/>
            <person name="Hashimoto T."/>
        </authorList>
    </citation>
    <scope>NUCLEOTIDE SEQUENCE [LARGE SCALE GENOMIC DNA]</scope>
    <source>
        <strain evidence="3">NY0173</strain>
    </source>
</reference>
<keyword evidence="4" id="KW-1185">Reference proteome</keyword>
<feature type="non-terminal residue" evidence="3">
    <location>
        <position position="1"/>
    </location>
</feature>
<gene>
    <name evidence="3" type="ORF">KIPB_013356</name>
</gene>
<sequence>EWIRSLRSTIQRQTAAPLLDETLDSLGIESSPPDFYTSLVAALPHQRVLVAGGSRLMLVKASSCTSQMVLDTSRYSHHSASMEQDPISAVVTAGPMSGISTSVCVVVGTQGGVVHILHIATDSSVTLLPPVPLACGPISCLCTTATQTETDTHTSRVSDKTYSDGTSTPVYTSPHPGTEGERVGSVRLSHPGHRVTVPGHGLRVGLGTTEGRVLVLDCPHRESVVGAALVTICDAHASSVCSVLFSQGGRLLMSAGNDKCVRSIPVPPPVPRPCTHMETDRDRDTHPVGLYSSGRPSLLDEAQAPPPPSTPDPILEVG</sequence>
<organism evidence="3 4">
    <name type="scientific">Kipferlia bialata</name>
    <dbReference type="NCBI Taxonomy" id="797122"/>
    <lineage>
        <taxon>Eukaryota</taxon>
        <taxon>Metamonada</taxon>
        <taxon>Carpediemonas-like organisms</taxon>
        <taxon>Kipferlia</taxon>
    </lineage>
</organism>
<protein>
    <recommendedName>
        <fullName evidence="2">PH domain-containing protein</fullName>
    </recommendedName>
</protein>
<dbReference type="SUPFAM" id="SSF50998">
    <property type="entry name" value="Quinoprotein alcohol dehydrogenase-like"/>
    <property type="match status" value="1"/>
</dbReference>
<accession>A0A9K3D8W2</accession>
<dbReference type="EMBL" id="BDIP01006296">
    <property type="protein sequence ID" value="GIQ90530.1"/>
    <property type="molecule type" value="Genomic_DNA"/>
</dbReference>
<dbReference type="InterPro" id="IPR011047">
    <property type="entry name" value="Quinoprotein_ADH-like_sf"/>
</dbReference>
<dbReference type="InterPro" id="IPR015943">
    <property type="entry name" value="WD40/YVTN_repeat-like_dom_sf"/>
</dbReference>
<name>A0A9K3D8W2_9EUKA</name>
<dbReference type="PROSITE" id="PS50003">
    <property type="entry name" value="PH_DOMAIN"/>
    <property type="match status" value="1"/>
</dbReference>